<proteinExistence type="predicted"/>
<evidence type="ECO:0000313" key="1">
    <source>
        <dbReference type="EMBL" id="QOI90143.1"/>
    </source>
</evidence>
<dbReference type="EMBL" id="MT663534">
    <property type="protein sequence ID" value="QOI90143.1"/>
    <property type="molecule type" value="Genomic_DNA"/>
</dbReference>
<gene>
    <name evidence="1" type="ORF">HWQ62_00005</name>
</gene>
<name>A0A7M4CEP1_9VIRU</name>
<reference evidence="1" key="1">
    <citation type="submission" date="2020-06" db="EMBL/GenBank/DDBJ databases">
        <title>Lateral gene transfer of anion-conducting channel rhodopsins between green algae and giant viruses.</title>
        <authorList>
            <person name="Rozenberg A."/>
            <person name="Oppermann J."/>
            <person name="Wietek J."/>
            <person name="Fernandez Lahore R.G."/>
            <person name="Sandaa R.-A."/>
            <person name="Bratbak G."/>
            <person name="Hegemann P."/>
            <person name="Beja O."/>
        </authorList>
    </citation>
    <scope>NUCLEOTIDE SEQUENCE</scope>
    <source>
        <strain evidence="1">01B</strain>
    </source>
</reference>
<sequence length="307" mass="35656">MEERKPPAIVLIPSQGFCNRLRALASAHVLSKFLKTNYYVIWEREECCNCPIEDIFTNHFYSIGLEDVANSKYLYMPNTHTNNIMHLLYEYNYIIIKGGHEFKHPDMNESIFLQEKHKFYNSLVFTPFIKSLQESLVTTDCIGIHYRDFVPKYDALDGRNFSQCSPLESFISIVKDIYKNNPHQRFFVSSNTSKAKDAISKIIPKTSMFILEDIDTERNTILGVKYACANLLLLSKCKYIVGTLMSSFSDEACFFNNISKLCIGDEDVRVYHCYGYGEVLNHKMLLPNVNILYDIYKDEQQGIQKRE</sequence>
<keyword evidence="2" id="KW-1185">Reference proteome</keyword>
<organism evidence="1 2">
    <name type="scientific">Pyramimonas orientalis virus 01B</name>
    <dbReference type="NCBI Taxonomy" id="3134525"/>
    <lineage>
        <taxon>Viruses</taxon>
        <taxon>Varidnaviria</taxon>
        <taxon>Bamfordvirae</taxon>
        <taxon>Nucleocytoviricota</taxon>
        <taxon>Megaviricetes</taxon>
        <taxon>Imitervirales</taxon>
        <taxon>Allomimiviridae</taxon>
        <taxon>Heliosvirus</taxon>
        <taxon>Heliosvirus raunefjordenense</taxon>
    </lineage>
</organism>
<protein>
    <submittedName>
        <fullName evidence="1">Uncharacterized protein</fullName>
    </submittedName>
</protein>
<accession>A0A7M4CEP1</accession>
<dbReference type="Proteomes" id="UP001162120">
    <property type="component" value="Segment"/>
</dbReference>
<evidence type="ECO:0000313" key="2">
    <source>
        <dbReference type="Proteomes" id="UP001162120"/>
    </source>
</evidence>
<dbReference type="Gene3D" id="3.40.50.11350">
    <property type="match status" value="1"/>
</dbReference>